<feature type="transmembrane region" description="Helical" evidence="7">
    <location>
        <begin position="308"/>
        <end position="332"/>
    </location>
</feature>
<feature type="transmembrane region" description="Helical" evidence="7">
    <location>
        <begin position="463"/>
        <end position="484"/>
    </location>
</feature>
<proteinExistence type="inferred from homology"/>
<dbReference type="InterPro" id="IPR003838">
    <property type="entry name" value="ABC3_permease_C"/>
</dbReference>
<dbReference type="EMBL" id="VIXA01000004">
    <property type="protein sequence ID" value="TWG11857.1"/>
    <property type="molecule type" value="Genomic_DNA"/>
</dbReference>
<evidence type="ECO:0000256" key="7">
    <source>
        <dbReference type="SAM" id="Phobius"/>
    </source>
</evidence>
<keyword evidence="3 7" id="KW-0812">Transmembrane</keyword>
<comment type="similarity">
    <text evidence="6">Belongs to the ABC-4 integral membrane protein family.</text>
</comment>
<keyword evidence="4 7" id="KW-1133">Transmembrane helix</keyword>
<feature type="transmembrane region" description="Helical" evidence="7">
    <location>
        <begin position="875"/>
        <end position="897"/>
    </location>
</feature>
<feature type="domain" description="ABC3 transporter permease C-terminal" evidence="8">
    <location>
        <begin position="792"/>
        <end position="896"/>
    </location>
</feature>
<comment type="subcellular location">
    <subcellularLocation>
        <location evidence="1">Cell membrane</location>
        <topology evidence="1">Multi-pass membrane protein</topology>
    </subcellularLocation>
</comment>
<evidence type="ECO:0000256" key="4">
    <source>
        <dbReference type="ARBA" id="ARBA00022989"/>
    </source>
</evidence>
<keyword evidence="5 7" id="KW-0472">Membrane</keyword>
<dbReference type="OrthoDB" id="3276748at2"/>
<evidence type="ECO:0000256" key="2">
    <source>
        <dbReference type="ARBA" id="ARBA00022475"/>
    </source>
</evidence>
<comment type="caution">
    <text evidence="9">The sequence shown here is derived from an EMBL/GenBank/DDBJ whole genome shotgun (WGS) entry which is preliminary data.</text>
</comment>
<feature type="transmembrane region" description="Helical" evidence="7">
    <location>
        <begin position="826"/>
        <end position="855"/>
    </location>
</feature>
<feature type="transmembrane region" description="Helical" evidence="7">
    <location>
        <begin position="515"/>
        <end position="539"/>
    </location>
</feature>
<dbReference type="PANTHER" id="PTHR30572">
    <property type="entry name" value="MEMBRANE COMPONENT OF TRANSPORTER-RELATED"/>
    <property type="match status" value="1"/>
</dbReference>
<feature type="transmembrane region" description="Helical" evidence="7">
    <location>
        <begin position="778"/>
        <end position="805"/>
    </location>
</feature>
<gene>
    <name evidence="9" type="ORF">FHX75_14182</name>
</gene>
<keyword evidence="2" id="KW-1003">Cell membrane</keyword>
<dbReference type="InterPro" id="IPR050250">
    <property type="entry name" value="Macrolide_Exporter_MacB"/>
</dbReference>
<sequence>MSVLAVLRRVRAYGGHFLLLAVLTLVTALLVTGLPRVADRLSGQGLREQLADLPGLRRDVLYQRPAEPQTGTSRVAATHRANLDSLLAGMPAPVREVVGERWYVADTEFGRLKGPELTADKGLFDLSLRTMTGLRESATLVDGRWPGEGADRAAPVETVLAEPVARQLGLRAGSRLRLALLDSDGREFSATTVAVVGLFRPVDAGGGAWDALPSALRLTPPVGDGQPFQMVGLTDDAGFDDRAAAGWAVSFGWRYRVDPGRLTPGRLDAVLDGIAQLDRERPAGLLLAQGVDIPLRQYADSLAAARTLLTIIAAGVLATLAGLTVLAARLAVRRRRDEYVLLRARGGSRTAVVRRGLAESVLVVPAAAVAGWLLGGLLPADPLGAGTPDAASRLTVLAAVLATLALPVAVLTGQRDGGGRRDLLRARGGAGRLTVEVTFIGLAALAAFLLRRRGLALGDEVDPLLVSVPVLLAVAAALLALRAYPWPLRLFSRLAARARGAVAFLGTARAGRVGVAAPLVVVVLAIATAAFCGVVAVGIEDGRDRAATRTVPADALVSGDRFAPDTATELAGLPGIRAVTPVLATPGQRLYADADGSPGGAGEAYVLLVEPAGFAEVARRSGLDPAVPAALRAGGDAATALPALVSPDFAAALADAGLADGAGRRPGWVDVQGNRLPFRIAGTAEEFPLIPGGTGRFLVLPWPGLPANAPHPLAPTGFLLAAGDAPVDPAALGRVAEEGQTRYQTSGAVTGGKRPLPPQVTTWAAERERLGGSGVNGLLVFGFATGAAGGGVLGLLALAFAVLAGARGRAQVLSRLRTMGLSRRQWRGLLLVELAPLVVVSVLTGAVVGALLPLLLNPVLGLSAFTGGAPVTVRFEPGLVVGVLGLALLALAFAVAVEAVNNRRMRLGEVLRLGEES</sequence>
<dbReference type="Pfam" id="PF02687">
    <property type="entry name" value="FtsX"/>
    <property type="match status" value="1"/>
</dbReference>
<reference evidence="9 10" key="1">
    <citation type="submission" date="2019-06" db="EMBL/GenBank/DDBJ databases">
        <title>Sequencing the genomes of 1000 actinobacteria strains.</title>
        <authorList>
            <person name="Klenk H.-P."/>
        </authorList>
    </citation>
    <scope>NUCLEOTIDE SEQUENCE [LARGE SCALE GENOMIC DNA]</scope>
    <source>
        <strain evidence="9 10">DSM 102131</strain>
    </source>
</reference>
<dbReference type="Proteomes" id="UP000319927">
    <property type="component" value="Unassembled WGS sequence"/>
</dbReference>
<evidence type="ECO:0000313" key="10">
    <source>
        <dbReference type="Proteomes" id="UP000319927"/>
    </source>
</evidence>
<dbReference type="GO" id="GO:0005886">
    <property type="term" value="C:plasma membrane"/>
    <property type="evidence" value="ECO:0007669"/>
    <property type="project" value="UniProtKB-SubCell"/>
</dbReference>
<accession>A0A561VJV1</accession>
<keyword evidence="10" id="KW-1185">Reference proteome</keyword>
<dbReference type="PANTHER" id="PTHR30572:SF4">
    <property type="entry name" value="ABC TRANSPORTER PERMEASE YTRF"/>
    <property type="match status" value="1"/>
</dbReference>
<dbReference type="RefSeq" id="WP_154942905.1">
    <property type="nucleotide sequence ID" value="NZ_VIXA01000004.1"/>
</dbReference>
<feature type="transmembrane region" description="Helical" evidence="7">
    <location>
        <begin position="394"/>
        <end position="412"/>
    </location>
</feature>
<organism evidence="9 10">
    <name type="scientific">Micromonospora palomenae</name>
    <dbReference type="NCBI Taxonomy" id="1461247"/>
    <lineage>
        <taxon>Bacteria</taxon>
        <taxon>Bacillati</taxon>
        <taxon>Actinomycetota</taxon>
        <taxon>Actinomycetes</taxon>
        <taxon>Micromonosporales</taxon>
        <taxon>Micromonosporaceae</taxon>
        <taxon>Micromonospora</taxon>
    </lineage>
</organism>
<evidence type="ECO:0000313" key="9">
    <source>
        <dbReference type="EMBL" id="TWG11857.1"/>
    </source>
</evidence>
<evidence type="ECO:0000259" key="8">
    <source>
        <dbReference type="Pfam" id="PF02687"/>
    </source>
</evidence>
<dbReference type="AlphaFoldDB" id="A0A561VJV1"/>
<evidence type="ECO:0000256" key="5">
    <source>
        <dbReference type="ARBA" id="ARBA00023136"/>
    </source>
</evidence>
<feature type="transmembrane region" description="Helical" evidence="7">
    <location>
        <begin position="352"/>
        <end position="374"/>
    </location>
</feature>
<feature type="transmembrane region" description="Helical" evidence="7">
    <location>
        <begin position="433"/>
        <end position="451"/>
    </location>
</feature>
<evidence type="ECO:0000256" key="6">
    <source>
        <dbReference type="ARBA" id="ARBA00038076"/>
    </source>
</evidence>
<protein>
    <submittedName>
        <fullName evidence="9">Putative ABC transport system permease protein</fullName>
    </submittedName>
</protein>
<dbReference type="GO" id="GO:0022857">
    <property type="term" value="F:transmembrane transporter activity"/>
    <property type="evidence" value="ECO:0007669"/>
    <property type="project" value="TreeGrafter"/>
</dbReference>
<evidence type="ECO:0000256" key="1">
    <source>
        <dbReference type="ARBA" id="ARBA00004651"/>
    </source>
</evidence>
<evidence type="ECO:0000256" key="3">
    <source>
        <dbReference type="ARBA" id="ARBA00022692"/>
    </source>
</evidence>
<name>A0A561VJV1_9ACTN</name>